<dbReference type="KEGG" id="bthg:MS2017_0823"/>
<gene>
    <name evidence="2" type="ORF">MS2017_0823</name>
</gene>
<evidence type="ECO:0000313" key="2">
    <source>
        <dbReference type="EMBL" id="AYQ56547.1"/>
    </source>
</evidence>
<proteinExistence type="predicted"/>
<organism evidence="2 3">
    <name type="scientific">Bathymodiolus thermophilus thioautotrophic gill symbiont</name>
    <dbReference type="NCBI Taxonomy" id="2360"/>
    <lineage>
        <taxon>Bacteria</taxon>
        <taxon>Pseudomonadati</taxon>
        <taxon>Pseudomonadota</taxon>
        <taxon>Gammaproteobacteria</taxon>
        <taxon>sulfur-oxidizing symbionts</taxon>
    </lineage>
</organism>
<dbReference type="Proteomes" id="UP000278334">
    <property type="component" value="Chromosome"/>
</dbReference>
<accession>A0A3G3IL14</accession>
<keyword evidence="1" id="KW-0472">Membrane</keyword>
<sequence>MYKILFIVMLFFGGVFTLFSEYIVLPYSGVIIRDKFFIVSLGIFFILSSIYLMTIIKHERSLCKPTKKNR</sequence>
<reference evidence="2 3" key="1">
    <citation type="submission" date="2017-11" db="EMBL/GenBank/DDBJ databases">
        <title>Genome sequence of the bacterial symbiont EPR9N from a vent mussel Bathymodiolus thermophilus.</title>
        <authorList>
            <person name="Won Y.-J."/>
        </authorList>
    </citation>
    <scope>NUCLEOTIDE SEQUENCE [LARGE SCALE GENOMIC DNA]</scope>
    <source>
        <strain evidence="2 3">EPR9N</strain>
    </source>
</reference>
<keyword evidence="1" id="KW-0812">Transmembrane</keyword>
<name>A0A3G3IL14_9GAMM</name>
<dbReference type="AlphaFoldDB" id="A0A3G3IL14"/>
<dbReference type="EMBL" id="CP024634">
    <property type="protein sequence ID" value="AYQ56547.1"/>
    <property type="molecule type" value="Genomic_DNA"/>
</dbReference>
<evidence type="ECO:0000313" key="3">
    <source>
        <dbReference type="Proteomes" id="UP000278334"/>
    </source>
</evidence>
<protein>
    <submittedName>
        <fullName evidence="2">Uncharacterized protein</fullName>
    </submittedName>
</protein>
<feature type="transmembrane region" description="Helical" evidence="1">
    <location>
        <begin position="36"/>
        <end position="56"/>
    </location>
</feature>
<keyword evidence="1" id="KW-1133">Transmembrane helix</keyword>
<evidence type="ECO:0000256" key="1">
    <source>
        <dbReference type="SAM" id="Phobius"/>
    </source>
</evidence>